<keyword evidence="1" id="KW-0472">Membrane</keyword>
<keyword evidence="3" id="KW-1185">Reference proteome</keyword>
<dbReference type="Proteomes" id="UP000238937">
    <property type="component" value="Unassembled WGS sequence"/>
</dbReference>
<reference evidence="2 3" key="1">
    <citation type="submission" date="2018-03" db="EMBL/GenBank/DDBJ databases">
        <title>The ancient ancestry and fast evolution of plastids.</title>
        <authorList>
            <person name="Moore K.R."/>
            <person name="Magnabosco C."/>
            <person name="Momper L."/>
            <person name="Gold D.A."/>
            <person name="Bosak T."/>
            <person name="Fournier G.P."/>
        </authorList>
    </citation>
    <scope>NUCLEOTIDE SEQUENCE [LARGE SCALE GENOMIC DNA]</scope>
    <source>
        <strain evidence="2 3">CCALA 037</strain>
    </source>
</reference>
<evidence type="ECO:0000313" key="3">
    <source>
        <dbReference type="Proteomes" id="UP000238937"/>
    </source>
</evidence>
<dbReference type="EMBL" id="PVWO01000044">
    <property type="protein sequence ID" value="PSB58205.1"/>
    <property type="molecule type" value="Genomic_DNA"/>
</dbReference>
<organism evidence="2 3">
    <name type="scientific">Chamaesiphon polymorphus CCALA 037</name>
    <dbReference type="NCBI Taxonomy" id="2107692"/>
    <lineage>
        <taxon>Bacteria</taxon>
        <taxon>Bacillati</taxon>
        <taxon>Cyanobacteriota</taxon>
        <taxon>Cyanophyceae</taxon>
        <taxon>Gomontiellales</taxon>
        <taxon>Chamaesiphonaceae</taxon>
        <taxon>Chamaesiphon</taxon>
    </lineage>
</organism>
<accession>A0A2T1GK59</accession>
<feature type="transmembrane region" description="Helical" evidence="1">
    <location>
        <begin position="86"/>
        <end position="110"/>
    </location>
</feature>
<comment type="caution">
    <text evidence="2">The sequence shown here is derived from an EMBL/GenBank/DDBJ whole genome shotgun (WGS) entry which is preliminary data.</text>
</comment>
<evidence type="ECO:0000256" key="1">
    <source>
        <dbReference type="SAM" id="Phobius"/>
    </source>
</evidence>
<dbReference type="AlphaFoldDB" id="A0A2T1GK59"/>
<gene>
    <name evidence="2" type="ORF">C7B77_05680</name>
</gene>
<feature type="transmembrane region" description="Helical" evidence="1">
    <location>
        <begin position="998"/>
        <end position="1024"/>
    </location>
</feature>
<evidence type="ECO:0000313" key="2">
    <source>
        <dbReference type="EMBL" id="PSB58205.1"/>
    </source>
</evidence>
<dbReference type="RefSeq" id="WP_106301275.1">
    <property type="nucleotide sequence ID" value="NZ_PVWO01000044.1"/>
</dbReference>
<feature type="transmembrane region" description="Helical" evidence="1">
    <location>
        <begin position="33"/>
        <end position="66"/>
    </location>
</feature>
<proteinExistence type="predicted"/>
<keyword evidence="1" id="KW-1133">Transmembrane helix</keyword>
<keyword evidence="1" id="KW-0812">Transmembrane</keyword>
<sequence length="1025" mass="113563">MLAIRLFFDSYGATLLAQTPIVRETAFFSGPQFFTALVSGLFLTFGFQMLLTNLSVATGISAFSLAPDGDRKSDRHDGSGSSLPNIGTMAGIWTVVTVSIALFVACMLAVKLSMVPTVTMGVAVGLSIWAAYFSILVWISSTTVGSLVGSVVSTATRGFQAVFGTATAALGMKAAGSELVSSAEAAAAAVRREMTAYIDPQEVQSSFKDLLGSVKPAELNIQDIRAEFEKIIKESDVSKVIDKDNLPTLSRETFENLLKERTDLSPRDVKKIVDELDRSWHGTLGGGKQSGGLGKLIEQVRSAKPQDLLSGNFTQQLDRFIQDMGKGDNPGQLEQTLSTLMGVVLGRVDLSDLDVEKIKGQVKGVQSQLKDGVGKVTEKVASPTLSPGASVIRADVEHYLRETYSWQMTPDRIDREFRDVLYDPNADARTIRQAIETLKPEEFTTQLQARGVFTQDKIAEIVSVLDRVRLRVLAEVRTAEANGMLEKTQTAIDVYLRATPKQRLLSNTAAQEFKTLLIDGDADPQELHSRLSQIKQYRFFSVLQQRNDLSETEKTQIIQMLDPVLEVAIADTEGLQAGVKARVDTQWQQVQEYLRNTGKDELNPEGIKRDLQKLLEDPQAGIHDLKQRAAHFDRDTLVQLLSQRKDLSQDQVNDILDRVESNWKQAIHAPAAIVDKAKTQYEDTTHAIADYLRRTGKSELNPDGIKRDLTTLLQDPKTGLESIRDRLSQMDRDTLVQLLRQREDFTEEEANAAVDRVQDTIRQVLRTPQRLAIRAKNTANDFQTALADYLRNTNKDELNPDGIKRDLGLLFQDPRLGVEHLGDRLKHVDRETIIALLSQRQDITPAEAEQIVDRVLSVRDRFVGQLEAIKAKVQSAIDSVLAKIRDYLNGLERPELNYDGITQDVRKLFDDPNAGFEALRDRLSHFDRDTLVAVISSRDDISQADANRIIDRVDGVRTSVLNRAERIQTQIQHRLDEIKFQAQAQAEATRKAAATAAWWLFATGLTSGIAAAIAGALAVTPIVVG</sequence>
<dbReference type="OrthoDB" id="415154at2"/>
<protein>
    <submittedName>
        <fullName evidence="2">Uncharacterized protein</fullName>
    </submittedName>
</protein>
<name>A0A2T1GK59_9CYAN</name>
<feature type="transmembrane region" description="Helical" evidence="1">
    <location>
        <begin position="117"/>
        <end position="139"/>
    </location>
</feature>